<name>A0AAD9R6K4_ACRCE</name>
<comment type="caution">
    <text evidence="4">The sequence shown here is derived from an EMBL/GenBank/DDBJ whole genome shotgun (WGS) entry which is preliminary data.</text>
</comment>
<dbReference type="GO" id="GO:0008270">
    <property type="term" value="F:zinc ion binding"/>
    <property type="evidence" value="ECO:0007669"/>
    <property type="project" value="UniProtKB-KW"/>
</dbReference>
<gene>
    <name evidence="4" type="ORF">P5673_000116</name>
</gene>
<keyword evidence="1" id="KW-0863">Zinc-finger</keyword>
<dbReference type="InterPro" id="IPR036236">
    <property type="entry name" value="Znf_C2H2_sf"/>
</dbReference>
<evidence type="ECO:0000256" key="1">
    <source>
        <dbReference type="PROSITE-ProRule" id="PRU00042"/>
    </source>
</evidence>
<evidence type="ECO:0000259" key="3">
    <source>
        <dbReference type="PROSITE" id="PS50157"/>
    </source>
</evidence>
<dbReference type="InterPro" id="IPR013087">
    <property type="entry name" value="Znf_C2H2_type"/>
</dbReference>
<reference evidence="4" key="1">
    <citation type="journal article" date="2023" name="G3 (Bethesda)">
        <title>Whole genome assembly and annotation of the endangered Caribbean coral Acropora cervicornis.</title>
        <authorList>
            <person name="Selwyn J.D."/>
            <person name="Vollmer S.V."/>
        </authorList>
    </citation>
    <scope>NUCLEOTIDE SEQUENCE</scope>
    <source>
        <strain evidence="4">K2</strain>
    </source>
</reference>
<dbReference type="Gene3D" id="3.30.160.60">
    <property type="entry name" value="Classic Zinc Finger"/>
    <property type="match status" value="1"/>
</dbReference>
<keyword evidence="1" id="KW-0862">Zinc</keyword>
<feature type="region of interest" description="Disordered" evidence="2">
    <location>
        <begin position="1"/>
        <end position="25"/>
    </location>
</feature>
<evidence type="ECO:0000256" key="2">
    <source>
        <dbReference type="SAM" id="MobiDB-lite"/>
    </source>
</evidence>
<dbReference type="EMBL" id="JARQWQ010000001">
    <property type="protein sequence ID" value="KAK2574002.1"/>
    <property type="molecule type" value="Genomic_DNA"/>
</dbReference>
<feature type="compositionally biased region" description="Polar residues" evidence="2">
    <location>
        <begin position="1"/>
        <end position="16"/>
    </location>
</feature>
<sequence>MTGSVSRARQLSSSYMEETPSPLVSDRCETCGKSFAHSSSYRRHTKIGCSSQSRKRRRRQLWVSEQHEQCDEEDIFGVSPLLDNSSLEARERSRS</sequence>
<feature type="domain" description="C2H2-type" evidence="3">
    <location>
        <begin position="26"/>
        <end position="57"/>
    </location>
</feature>
<dbReference type="AlphaFoldDB" id="A0AAD9R6K4"/>
<dbReference type="PROSITE" id="PS50157">
    <property type="entry name" value="ZINC_FINGER_C2H2_2"/>
    <property type="match status" value="1"/>
</dbReference>
<dbReference type="SUPFAM" id="SSF57667">
    <property type="entry name" value="beta-beta-alpha zinc fingers"/>
    <property type="match status" value="1"/>
</dbReference>
<keyword evidence="1" id="KW-0479">Metal-binding</keyword>
<evidence type="ECO:0000313" key="5">
    <source>
        <dbReference type="Proteomes" id="UP001249851"/>
    </source>
</evidence>
<keyword evidence="5" id="KW-1185">Reference proteome</keyword>
<accession>A0AAD9R6K4</accession>
<evidence type="ECO:0000313" key="4">
    <source>
        <dbReference type="EMBL" id="KAK2574002.1"/>
    </source>
</evidence>
<proteinExistence type="predicted"/>
<dbReference type="Proteomes" id="UP001249851">
    <property type="component" value="Unassembled WGS sequence"/>
</dbReference>
<reference evidence="4" key="2">
    <citation type="journal article" date="2023" name="Science">
        <title>Genomic signatures of disease resistance in endangered staghorn corals.</title>
        <authorList>
            <person name="Vollmer S.V."/>
            <person name="Selwyn J.D."/>
            <person name="Despard B.A."/>
            <person name="Roesel C.L."/>
        </authorList>
    </citation>
    <scope>NUCLEOTIDE SEQUENCE</scope>
    <source>
        <strain evidence="4">K2</strain>
    </source>
</reference>
<organism evidence="4 5">
    <name type="scientific">Acropora cervicornis</name>
    <name type="common">Staghorn coral</name>
    <dbReference type="NCBI Taxonomy" id="6130"/>
    <lineage>
        <taxon>Eukaryota</taxon>
        <taxon>Metazoa</taxon>
        <taxon>Cnidaria</taxon>
        <taxon>Anthozoa</taxon>
        <taxon>Hexacorallia</taxon>
        <taxon>Scleractinia</taxon>
        <taxon>Astrocoeniina</taxon>
        <taxon>Acroporidae</taxon>
        <taxon>Acropora</taxon>
    </lineage>
</organism>
<protein>
    <recommendedName>
        <fullName evidence="3">C2H2-type domain-containing protein</fullName>
    </recommendedName>
</protein>